<dbReference type="InParanoid" id="A0A2H3D6Z4"/>
<dbReference type="AlphaFoldDB" id="A0A2H3D6Z4"/>
<evidence type="ECO:0008006" key="3">
    <source>
        <dbReference type="Google" id="ProtNLM"/>
    </source>
</evidence>
<dbReference type="Proteomes" id="UP000217790">
    <property type="component" value="Unassembled WGS sequence"/>
</dbReference>
<sequence length="78" mass="8898">EEMLIDFHKLLGEHSNDNMADAVWETLEIFGLIAFVMDNTLNNDTMVEAIEQKCTVASIVFSARENWLCCMPHMVHLA</sequence>
<accession>A0A2H3D6Z4</accession>
<reference evidence="2" key="1">
    <citation type="journal article" date="2017" name="Nat. Ecol. Evol.">
        <title>Genome expansion and lineage-specific genetic innovations in the forest pathogenic fungi Armillaria.</title>
        <authorList>
            <person name="Sipos G."/>
            <person name="Prasanna A.N."/>
            <person name="Walter M.C."/>
            <person name="O'Connor E."/>
            <person name="Balint B."/>
            <person name="Krizsan K."/>
            <person name="Kiss B."/>
            <person name="Hess J."/>
            <person name="Varga T."/>
            <person name="Slot J."/>
            <person name="Riley R."/>
            <person name="Boka B."/>
            <person name="Rigling D."/>
            <person name="Barry K."/>
            <person name="Lee J."/>
            <person name="Mihaltcheva S."/>
            <person name="LaButti K."/>
            <person name="Lipzen A."/>
            <person name="Waldron R."/>
            <person name="Moloney N.M."/>
            <person name="Sperisen C."/>
            <person name="Kredics L."/>
            <person name="Vagvoelgyi C."/>
            <person name="Patrignani A."/>
            <person name="Fitzpatrick D."/>
            <person name="Nagy I."/>
            <person name="Doyle S."/>
            <person name="Anderson J.B."/>
            <person name="Grigoriev I.V."/>
            <person name="Gueldener U."/>
            <person name="Muensterkoetter M."/>
            <person name="Nagy L.G."/>
        </authorList>
    </citation>
    <scope>NUCLEOTIDE SEQUENCE [LARGE SCALE GENOMIC DNA]</scope>
    <source>
        <strain evidence="2">Ar21-2</strain>
    </source>
</reference>
<keyword evidence="2" id="KW-1185">Reference proteome</keyword>
<dbReference type="OrthoDB" id="3259198at2759"/>
<dbReference type="EMBL" id="KZ293667">
    <property type="protein sequence ID" value="PBK89880.1"/>
    <property type="molecule type" value="Genomic_DNA"/>
</dbReference>
<gene>
    <name evidence="1" type="ORF">ARMGADRAFT_877450</name>
</gene>
<proteinExistence type="predicted"/>
<evidence type="ECO:0000313" key="2">
    <source>
        <dbReference type="Proteomes" id="UP000217790"/>
    </source>
</evidence>
<name>A0A2H3D6Z4_ARMGA</name>
<dbReference type="STRING" id="47427.A0A2H3D6Z4"/>
<evidence type="ECO:0000313" key="1">
    <source>
        <dbReference type="EMBL" id="PBK89880.1"/>
    </source>
</evidence>
<organism evidence="1 2">
    <name type="scientific">Armillaria gallica</name>
    <name type="common">Bulbous honey fungus</name>
    <name type="synonym">Armillaria bulbosa</name>
    <dbReference type="NCBI Taxonomy" id="47427"/>
    <lineage>
        <taxon>Eukaryota</taxon>
        <taxon>Fungi</taxon>
        <taxon>Dikarya</taxon>
        <taxon>Basidiomycota</taxon>
        <taxon>Agaricomycotina</taxon>
        <taxon>Agaricomycetes</taxon>
        <taxon>Agaricomycetidae</taxon>
        <taxon>Agaricales</taxon>
        <taxon>Marasmiineae</taxon>
        <taxon>Physalacriaceae</taxon>
        <taxon>Armillaria</taxon>
    </lineage>
</organism>
<protein>
    <recommendedName>
        <fullName evidence="3">DUF659 domain-containing protein</fullName>
    </recommendedName>
</protein>
<feature type="non-terminal residue" evidence="1">
    <location>
        <position position="78"/>
    </location>
</feature>
<feature type="non-terminal residue" evidence="1">
    <location>
        <position position="1"/>
    </location>
</feature>